<gene>
    <name evidence="8" type="ORF">CYCCA115_LOCUS10518</name>
</gene>
<feature type="region of interest" description="Disordered" evidence="6">
    <location>
        <begin position="228"/>
        <end position="281"/>
    </location>
</feature>
<comment type="similarity">
    <text evidence="2">Belongs to the acetate uptake transporter (AceTr) (TC 2.A.96) family.</text>
</comment>
<evidence type="ECO:0000256" key="7">
    <source>
        <dbReference type="SAM" id="Phobius"/>
    </source>
</evidence>
<keyword evidence="4 7" id="KW-1133">Transmembrane helix</keyword>
<accession>A0AAD2CWZ1</accession>
<dbReference type="GO" id="GO:0015360">
    <property type="term" value="F:acetate:proton symporter activity"/>
    <property type="evidence" value="ECO:0007669"/>
    <property type="project" value="TreeGrafter"/>
</dbReference>
<evidence type="ECO:0008006" key="10">
    <source>
        <dbReference type="Google" id="ProtNLM"/>
    </source>
</evidence>
<dbReference type="EMBL" id="CAKOGP040001668">
    <property type="protein sequence ID" value="CAJ1946374.1"/>
    <property type="molecule type" value="Genomic_DNA"/>
</dbReference>
<evidence type="ECO:0000256" key="4">
    <source>
        <dbReference type="ARBA" id="ARBA00022989"/>
    </source>
</evidence>
<feature type="transmembrane region" description="Helical" evidence="7">
    <location>
        <begin position="177"/>
        <end position="199"/>
    </location>
</feature>
<reference evidence="8" key="1">
    <citation type="submission" date="2023-08" db="EMBL/GenBank/DDBJ databases">
        <authorList>
            <person name="Audoor S."/>
            <person name="Bilcke G."/>
        </authorList>
    </citation>
    <scope>NUCLEOTIDE SEQUENCE</scope>
</reference>
<organism evidence="8 9">
    <name type="scientific">Cylindrotheca closterium</name>
    <dbReference type="NCBI Taxonomy" id="2856"/>
    <lineage>
        <taxon>Eukaryota</taxon>
        <taxon>Sar</taxon>
        <taxon>Stramenopiles</taxon>
        <taxon>Ochrophyta</taxon>
        <taxon>Bacillariophyta</taxon>
        <taxon>Bacillariophyceae</taxon>
        <taxon>Bacillariophycidae</taxon>
        <taxon>Bacillariales</taxon>
        <taxon>Bacillariaceae</taxon>
        <taxon>Cylindrotheca</taxon>
    </lineage>
</organism>
<feature type="compositionally biased region" description="Basic residues" evidence="6">
    <location>
        <begin position="236"/>
        <end position="247"/>
    </location>
</feature>
<sequence length="281" mass="30894">MNFESKEDIATLVAELKLLHKDINPPVPNPAPLGLFAFGFTTCLLQIKHSGICGDDTAGVTTLVLGFATFFGGLLQIIAGLSEIRRNNIFGYTAFLMYGALWMSLGLIDMIQLLAPREMAKPNPEAAQAMFFLTAIYSFVLWICTFKMNKTINFLFFLLFITLLLLGFGVVNETADRVGGVFGMVTSFVAYWLAAAELINDIHGEGKREIIPLGQFKSNDFGRHGSFHAPGLIHPPRLHRRKNRVKNNKQGGEEQAPGPSDLPENGAEPMVGFDEEALDSV</sequence>
<dbReference type="Proteomes" id="UP001295423">
    <property type="component" value="Unassembled WGS sequence"/>
</dbReference>
<protein>
    <recommendedName>
        <fullName evidence="10">Acetate transporter</fullName>
    </recommendedName>
</protein>
<feature type="transmembrane region" description="Helical" evidence="7">
    <location>
        <begin position="126"/>
        <end position="145"/>
    </location>
</feature>
<evidence type="ECO:0000256" key="1">
    <source>
        <dbReference type="ARBA" id="ARBA00004141"/>
    </source>
</evidence>
<comment type="caution">
    <text evidence="8">The sequence shown here is derived from an EMBL/GenBank/DDBJ whole genome shotgun (WGS) entry which is preliminary data.</text>
</comment>
<dbReference type="InterPro" id="IPR047623">
    <property type="entry name" value="SatP"/>
</dbReference>
<name>A0AAD2CWZ1_9STRA</name>
<keyword evidence="3 7" id="KW-0812">Transmembrane</keyword>
<evidence type="ECO:0000313" key="8">
    <source>
        <dbReference type="EMBL" id="CAJ1946374.1"/>
    </source>
</evidence>
<dbReference type="PANTHER" id="PTHR30178:SF3">
    <property type="entry name" value="SUCCINATE-ACETATE_PROTON SYMPORTER SATP"/>
    <property type="match status" value="1"/>
</dbReference>
<evidence type="ECO:0000256" key="6">
    <source>
        <dbReference type="SAM" id="MobiDB-lite"/>
    </source>
</evidence>
<dbReference type="InterPro" id="IPR000791">
    <property type="entry name" value="Gpr1/Fun34/SatP-like"/>
</dbReference>
<dbReference type="PROSITE" id="PS01114">
    <property type="entry name" value="GPR1_FUN34_YAAH"/>
    <property type="match status" value="1"/>
</dbReference>
<proteinExistence type="inferred from homology"/>
<evidence type="ECO:0000313" key="9">
    <source>
        <dbReference type="Proteomes" id="UP001295423"/>
    </source>
</evidence>
<dbReference type="AlphaFoldDB" id="A0AAD2CWZ1"/>
<dbReference type="PANTHER" id="PTHR30178">
    <property type="entry name" value="INNER MEMBRANE PROTEIN YAAH"/>
    <property type="match status" value="1"/>
</dbReference>
<dbReference type="InterPro" id="IPR047622">
    <property type="entry name" value="GPR1_FUN34_YAAH"/>
</dbReference>
<evidence type="ECO:0000256" key="5">
    <source>
        <dbReference type="ARBA" id="ARBA00023136"/>
    </source>
</evidence>
<evidence type="ECO:0000256" key="2">
    <source>
        <dbReference type="ARBA" id="ARBA00005587"/>
    </source>
</evidence>
<dbReference type="GO" id="GO:0005886">
    <property type="term" value="C:plasma membrane"/>
    <property type="evidence" value="ECO:0007669"/>
    <property type="project" value="TreeGrafter"/>
</dbReference>
<keyword evidence="5 7" id="KW-0472">Membrane</keyword>
<dbReference type="GO" id="GO:0071422">
    <property type="term" value="P:succinate transmembrane transport"/>
    <property type="evidence" value="ECO:0007669"/>
    <property type="project" value="TreeGrafter"/>
</dbReference>
<feature type="transmembrane region" description="Helical" evidence="7">
    <location>
        <begin position="152"/>
        <end position="171"/>
    </location>
</feature>
<dbReference type="Pfam" id="PF01184">
    <property type="entry name" value="Gpr1_Fun34_YaaH"/>
    <property type="match status" value="1"/>
</dbReference>
<keyword evidence="9" id="KW-1185">Reference proteome</keyword>
<feature type="transmembrane region" description="Helical" evidence="7">
    <location>
        <begin position="63"/>
        <end position="82"/>
    </location>
</feature>
<comment type="subcellular location">
    <subcellularLocation>
        <location evidence="1">Membrane</location>
        <topology evidence="1">Multi-pass membrane protein</topology>
    </subcellularLocation>
</comment>
<feature type="transmembrane region" description="Helical" evidence="7">
    <location>
        <begin position="89"/>
        <end position="114"/>
    </location>
</feature>
<dbReference type="NCBIfam" id="NF038013">
    <property type="entry name" value="AceTr_1"/>
    <property type="match status" value="1"/>
</dbReference>
<evidence type="ECO:0000256" key="3">
    <source>
        <dbReference type="ARBA" id="ARBA00022692"/>
    </source>
</evidence>